<keyword evidence="3" id="KW-1185">Reference proteome</keyword>
<organism evidence="2 3">
    <name type="scientific">Pseudokineococcus basanitobsidens</name>
    <dbReference type="NCBI Taxonomy" id="1926649"/>
    <lineage>
        <taxon>Bacteria</taxon>
        <taxon>Bacillati</taxon>
        <taxon>Actinomycetota</taxon>
        <taxon>Actinomycetes</taxon>
        <taxon>Kineosporiales</taxon>
        <taxon>Kineosporiaceae</taxon>
        <taxon>Pseudokineococcus</taxon>
    </lineage>
</organism>
<accession>A0ABU8RME8</accession>
<dbReference type="Proteomes" id="UP001387100">
    <property type="component" value="Unassembled WGS sequence"/>
</dbReference>
<evidence type="ECO:0000256" key="1">
    <source>
        <dbReference type="SAM" id="MobiDB-lite"/>
    </source>
</evidence>
<evidence type="ECO:0000313" key="2">
    <source>
        <dbReference type="EMBL" id="MEJ5946198.1"/>
    </source>
</evidence>
<feature type="region of interest" description="Disordered" evidence="1">
    <location>
        <begin position="1"/>
        <end position="72"/>
    </location>
</feature>
<proteinExistence type="predicted"/>
<sequence length="72" mass="8073">MTADADASEPSGRTTDASSGQLAASGRPRRRDDESPVLPDRAGEDRPEAWGERPDPEDLDDERYLRERPPHW</sequence>
<comment type="caution">
    <text evidence="2">The sequence shown here is derived from an EMBL/GenBank/DDBJ whole genome shotgun (WGS) entry which is preliminary data.</text>
</comment>
<protein>
    <submittedName>
        <fullName evidence="2">Uncharacterized protein</fullName>
    </submittedName>
</protein>
<dbReference type="EMBL" id="JBBIAA010000018">
    <property type="protein sequence ID" value="MEJ5946198.1"/>
    <property type="molecule type" value="Genomic_DNA"/>
</dbReference>
<reference evidence="2 3" key="1">
    <citation type="journal article" date="2017" name="Int. J. Syst. Evol. Microbiol.">
        <title>Pseudokineococcus basanitobsidens sp. nov., isolated from volcanic rock.</title>
        <authorList>
            <person name="Lee D.W."/>
            <person name="Park M.Y."/>
            <person name="Kim J.J."/>
            <person name="Kim B.S."/>
        </authorList>
    </citation>
    <scope>NUCLEOTIDE SEQUENCE [LARGE SCALE GENOMIC DNA]</scope>
    <source>
        <strain evidence="2 3">DSM 103726</strain>
    </source>
</reference>
<name>A0ABU8RME8_9ACTN</name>
<feature type="compositionally biased region" description="Polar residues" evidence="1">
    <location>
        <begin position="11"/>
        <end position="22"/>
    </location>
</feature>
<feature type="compositionally biased region" description="Basic and acidic residues" evidence="1">
    <location>
        <begin position="41"/>
        <end position="72"/>
    </location>
</feature>
<gene>
    <name evidence="2" type="ORF">WDZ17_12940</name>
</gene>
<evidence type="ECO:0000313" key="3">
    <source>
        <dbReference type="Proteomes" id="UP001387100"/>
    </source>
</evidence>